<dbReference type="AlphaFoldDB" id="A0A067LFV8"/>
<feature type="region of interest" description="Disordered" evidence="1">
    <location>
        <begin position="1"/>
        <end position="37"/>
    </location>
</feature>
<keyword evidence="3" id="KW-1185">Reference proteome</keyword>
<evidence type="ECO:0000256" key="1">
    <source>
        <dbReference type="SAM" id="MobiDB-lite"/>
    </source>
</evidence>
<proteinExistence type="predicted"/>
<dbReference type="EMBL" id="KK914268">
    <property type="protein sequence ID" value="KDP43410.1"/>
    <property type="molecule type" value="Genomic_DNA"/>
</dbReference>
<accession>A0A067LFV8</accession>
<organism evidence="2 3">
    <name type="scientific">Jatropha curcas</name>
    <name type="common">Barbados nut</name>
    <dbReference type="NCBI Taxonomy" id="180498"/>
    <lineage>
        <taxon>Eukaryota</taxon>
        <taxon>Viridiplantae</taxon>
        <taxon>Streptophyta</taxon>
        <taxon>Embryophyta</taxon>
        <taxon>Tracheophyta</taxon>
        <taxon>Spermatophyta</taxon>
        <taxon>Magnoliopsida</taxon>
        <taxon>eudicotyledons</taxon>
        <taxon>Gunneridae</taxon>
        <taxon>Pentapetalae</taxon>
        <taxon>rosids</taxon>
        <taxon>fabids</taxon>
        <taxon>Malpighiales</taxon>
        <taxon>Euphorbiaceae</taxon>
        <taxon>Crotonoideae</taxon>
        <taxon>Jatropheae</taxon>
        <taxon>Jatropha</taxon>
    </lineage>
</organism>
<evidence type="ECO:0000313" key="2">
    <source>
        <dbReference type="EMBL" id="KDP43410.1"/>
    </source>
</evidence>
<gene>
    <name evidence="2" type="ORF">JCGZ_26534</name>
</gene>
<reference evidence="2 3" key="1">
    <citation type="journal article" date="2014" name="PLoS ONE">
        <title>Global Analysis of Gene Expression Profiles in Physic Nut (Jatropha curcas L.) Seedlings Exposed to Salt Stress.</title>
        <authorList>
            <person name="Zhang L."/>
            <person name="Zhang C."/>
            <person name="Wu P."/>
            <person name="Chen Y."/>
            <person name="Li M."/>
            <person name="Jiang H."/>
            <person name="Wu G."/>
        </authorList>
    </citation>
    <scope>NUCLEOTIDE SEQUENCE [LARGE SCALE GENOMIC DNA]</scope>
    <source>
        <strain evidence="3">cv. GZQX0401</strain>
        <tissue evidence="2">Young leaves</tissue>
    </source>
</reference>
<name>A0A067LFV8_JATCU</name>
<dbReference type="Proteomes" id="UP000027138">
    <property type="component" value="Unassembled WGS sequence"/>
</dbReference>
<evidence type="ECO:0000313" key="3">
    <source>
        <dbReference type="Proteomes" id="UP000027138"/>
    </source>
</evidence>
<sequence>MEKESAAEKEAELEKEEETEKKKEAKKMEKGKKVEEVSDAEIEKLEISDEEKSIEVKTEKESEMLSAQRTLLYDDKKGENAGILVVFWYVLGDQNTYYLLICDVYYYLLDTDQGSKVKDPLALPVGPITRARATKLRTALNAFAQEQITLELQDHNYARCEIELEEAPKLVMMLEACNEAAI</sequence>
<protein>
    <submittedName>
        <fullName evidence="2">Uncharacterized protein</fullName>
    </submittedName>
</protein>